<evidence type="ECO:0000256" key="1">
    <source>
        <dbReference type="ARBA" id="ARBA00023121"/>
    </source>
</evidence>
<evidence type="ECO:0000313" key="2">
    <source>
        <dbReference type="EMBL" id="OEG08786.1"/>
    </source>
</evidence>
<dbReference type="RefSeq" id="WP_069665107.1">
    <property type="nucleotide sequence ID" value="NZ_JBHUJJ010000001.1"/>
</dbReference>
<dbReference type="PANTHER" id="PTHR33434">
    <property type="entry name" value="DEGV DOMAIN-CONTAINING PROTEIN DR_1986-RELATED"/>
    <property type="match status" value="1"/>
</dbReference>
<gene>
    <name evidence="2" type="ORF">BCR25_12695</name>
</gene>
<dbReference type="InterPro" id="IPR043168">
    <property type="entry name" value="DegV_C"/>
</dbReference>
<dbReference type="SUPFAM" id="SSF82549">
    <property type="entry name" value="DAK1/DegV-like"/>
    <property type="match status" value="1"/>
</dbReference>
<dbReference type="PROSITE" id="PS51482">
    <property type="entry name" value="DEGV"/>
    <property type="match status" value="1"/>
</dbReference>
<dbReference type="Pfam" id="PF02645">
    <property type="entry name" value="DegV"/>
    <property type="match status" value="1"/>
</dbReference>
<protein>
    <submittedName>
        <fullName evidence="2">EDD domain protein</fullName>
    </submittedName>
</protein>
<dbReference type="InterPro" id="IPR050270">
    <property type="entry name" value="DegV_domain_contain"/>
</dbReference>
<comment type="caution">
    <text evidence="2">The sequence shown here is derived from an EMBL/GenBank/DDBJ whole genome shotgun (WGS) entry which is preliminary data.</text>
</comment>
<dbReference type="AlphaFoldDB" id="A0A1E5G7W2"/>
<organism evidence="2 3">
    <name type="scientific">Enterococcus termitis</name>
    <dbReference type="NCBI Taxonomy" id="332950"/>
    <lineage>
        <taxon>Bacteria</taxon>
        <taxon>Bacillati</taxon>
        <taxon>Bacillota</taxon>
        <taxon>Bacilli</taxon>
        <taxon>Lactobacillales</taxon>
        <taxon>Enterococcaceae</taxon>
        <taxon>Enterococcus</taxon>
    </lineage>
</organism>
<dbReference type="PANTHER" id="PTHR33434:SF8">
    <property type="entry name" value="DEGV DOMAIN-CONTAINING PROTEIN SPR1019"/>
    <property type="match status" value="1"/>
</dbReference>
<dbReference type="EMBL" id="MIJY01000046">
    <property type="protein sequence ID" value="OEG08786.1"/>
    <property type="molecule type" value="Genomic_DNA"/>
</dbReference>
<evidence type="ECO:0000313" key="3">
    <source>
        <dbReference type="Proteomes" id="UP000095094"/>
    </source>
</evidence>
<keyword evidence="3" id="KW-1185">Reference proteome</keyword>
<sequence length="280" mass="30478">MTNVKVVTDSSCTMLKSVRDELDIQMIPLSVMIDGVVYADDDHLDGEHFMELMGSAKALPKTSQPPIGEFVELYDRLGADGSEIISIHMTKGLSGTVEAARQAGNLSSSKVTVIDSDFTDQGLSFQVIQAAKLAKNGASIQEILAEINRVKENTKLFIGISTLDNLVKGGRISRTTGLLSNIFNMKVVMDFEHTELIPVAKGRGLKTFNKWFDELKSELSNLSNVKQIGISHADGLELANGFKEGLQALFPDMDIPVLHTNPVIATHTGKGAFAIMYYTD</sequence>
<dbReference type="GO" id="GO:0008289">
    <property type="term" value="F:lipid binding"/>
    <property type="evidence" value="ECO:0007669"/>
    <property type="project" value="UniProtKB-KW"/>
</dbReference>
<dbReference type="InterPro" id="IPR003797">
    <property type="entry name" value="DegV"/>
</dbReference>
<keyword evidence="1" id="KW-0446">Lipid-binding</keyword>
<dbReference type="NCBIfam" id="TIGR00762">
    <property type="entry name" value="DegV"/>
    <property type="match status" value="1"/>
</dbReference>
<reference evidence="3" key="1">
    <citation type="submission" date="2016-09" db="EMBL/GenBank/DDBJ databases">
        <authorList>
            <person name="Gulvik C.A."/>
        </authorList>
    </citation>
    <scope>NUCLEOTIDE SEQUENCE [LARGE SCALE GENOMIC DNA]</scope>
    <source>
        <strain evidence="3">LMG 8895</strain>
    </source>
</reference>
<name>A0A1E5G7W2_9ENTE</name>
<dbReference type="OrthoDB" id="5429275at2"/>
<proteinExistence type="predicted"/>
<dbReference type="Gene3D" id="3.40.50.10170">
    <property type="match status" value="1"/>
</dbReference>
<dbReference type="Proteomes" id="UP000095094">
    <property type="component" value="Unassembled WGS sequence"/>
</dbReference>
<accession>A0A1E5G7W2</accession>
<dbReference type="Gene3D" id="3.30.1180.10">
    <property type="match status" value="1"/>
</dbReference>